<keyword evidence="2" id="KW-0472">Membrane</keyword>
<dbReference type="EMBL" id="VMNI01000010">
    <property type="protein sequence ID" value="TVO76228.1"/>
    <property type="molecule type" value="Genomic_DNA"/>
</dbReference>
<sequence>MDSPRESPRDGLVTFLPHRLNRHPVVVRGLTADELWICSGLSAVAGFSAGMPLAWLTHSIAMVPTLIVAGIGMGVFVGGGFLRRQKRGRPDTWLYRQLQWRLALRYPSLAAYAGGCELITRSGWWSTQRQRSAAAARVEGGSLSAPGRSHARAPEHAVRRVVH</sequence>
<evidence type="ECO:0000256" key="1">
    <source>
        <dbReference type="SAM" id="MobiDB-lite"/>
    </source>
</evidence>
<proteinExistence type="predicted"/>
<dbReference type="Pfam" id="PF11990">
    <property type="entry name" value="DUF3487"/>
    <property type="match status" value="1"/>
</dbReference>
<feature type="transmembrane region" description="Helical" evidence="2">
    <location>
        <begin position="61"/>
        <end position="82"/>
    </location>
</feature>
<gene>
    <name evidence="3" type="ORF">FHP89_11750</name>
</gene>
<reference evidence="3 4" key="1">
    <citation type="submission" date="2019-07" db="EMBL/GenBank/DDBJ databases">
        <title>The pathways for chlorine oxyanion respiration interact through the shared metabolite chlorate.</title>
        <authorList>
            <person name="Barnum T.P."/>
            <person name="Cheng Y."/>
            <person name="Hill K.A."/>
            <person name="Lucas L.N."/>
            <person name="Carlson H.K."/>
            <person name="Coates J.D."/>
        </authorList>
    </citation>
    <scope>NUCLEOTIDE SEQUENCE [LARGE SCALE GENOMIC DNA]</scope>
    <source>
        <strain evidence="3 4">SFB-1</strain>
    </source>
</reference>
<comment type="caution">
    <text evidence="3">The sequence shown here is derived from an EMBL/GenBank/DDBJ whole genome shotgun (WGS) entry which is preliminary data.</text>
</comment>
<keyword evidence="2" id="KW-1133">Transmembrane helix</keyword>
<protein>
    <submittedName>
        <fullName evidence="3">TIGR03750 family conjugal transfer protein</fullName>
    </submittedName>
</protein>
<dbReference type="InterPro" id="IPR021877">
    <property type="entry name" value="DUF3487"/>
</dbReference>
<organism evidence="3 4">
    <name type="scientific">Denitromonas halophila</name>
    <dbReference type="NCBI Taxonomy" id="1629404"/>
    <lineage>
        <taxon>Bacteria</taxon>
        <taxon>Pseudomonadati</taxon>
        <taxon>Pseudomonadota</taxon>
        <taxon>Betaproteobacteria</taxon>
        <taxon>Rhodocyclales</taxon>
        <taxon>Zoogloeaceae</taxon>
        <taxon>Denitromonas</taxon>
    </lineage>
</organism>
<accession>A0A557RDY7</accession>
<evidence type="ECO:0000313" key="4">
    <source>
        <dbReference type="Proteomes" id="UP000318349"/>
    </source>
</evidence>
<feature type="region of interest" description="Disordered" evidence="1">
    <location>
        <begin position="136"/>
        <end position="163"/>
    </location>
</feature>
<evidence type="ECO:0000256" key="2">
    <source>
        <dbReference type="SAM" id="Phobius"/>
    </source>
</evidence>
<dbReference type="Proteomes" id="UP000318349">
    <property type="component" value="Unassembled WGS sequence"/>
</dbReference>
<name>A0A557RDY7_9RHOO</name>
<feature type="compositionally biased region" description="Basic and acidic residues" evidence="1">
    <location>
        <begin position="152"/>
        <end position="163"/>
    </location>
</feature>
<dbReference type="NCBIfam" id="TIGR03750">
    <property type="entry name" value="conj_TIGR03750"/>
    <property type="match status" value="1"/>
</dbReference>
<keyword evidence="2" id="KW-0812">Transmembrane</keyword>
<dbReference type="AlphaFoldDB" id="A0A557RDY7"/>
<evidence type="ECO:0000313" key="3">
    <source>
        <dbReference type="EMBL" id="TVO76228.1"/>
    </source>
</evidence>